<feature type="domain" description="ATPase AAA-type core" evidence="2">
    <location>
        <begin position="533"/>
        <end position="574"/>
    </location>
</feature>
<evidence type="ECO:0000313" key="4">
    <source>
        <dbReference type="Proteomes" id="UP000694892"/>
    </source>
</evidence>
<accession>A0A974BV14</accession>
<dbReference type="Proteomes" id="UP000694892">
    <property type="component" value="Chromosome 9_10S"/>
</dbReference>
<dbReference type="EMBL" id="CM004483">
    <property type="protein sequence ID" value="OCT61251.1"/>
    <property type="molecule type" value="Genomic_DNA"/>
</dbReference>
<dbReference type="Pfam" id="PF00004">
    <property type="entry name" value="AAA"/>
    <property type="match status" value="1"/>
</dbReference>
<dbReference type="Gene3D" id="3.40.50.300">
    <property type="entry name" value="P-loop containing nucleotide triphosphate hydrolases"/>
    <property type="match status" value="1"/>
</dbReference>
<evidence type="ECO:0000313" key="3">
    <source>
        <dbReference type="EMBL" id="OCT61251.1"/>
    </source>
</evidence>
<dbReference type="OMA" id="VCHETGA"/>
<name>A0A974BV14_XENLA</name>
<feature type="region of interest" description="Disordered" evidence="1">
    <location>
        <begin position="294"/>
        <end position="337"/>
    </location>
</feature>
<evidence type="ECO:0000256" key="1">
    <source>
        <dbReference type="SAM" id="MobiDB-lite"/>
    </source>
</evidence>
<sequence>MWGEAQQALCHLLQQEMPDVPPKPEKDRMAAAQFLSTLYVRYLQIFRSLELAYDQMTHPQKRRVVRLVLDGVMGRILELKNELVELEISEFHYFDDILQDLKMGPECLEIPIPKYFIKEKLEVLKERKRILSEILQRTGTQDSEMVGRLRAKFMKEIHLEEKRERLAKLHGEKVLDPEIAALLIQKVWQGYIQRKRTKQHRETEMIFLGMMPQPNFSKVSMAEVIARKAESLRCELQEQHEAEYQHALVQIKDPIRETESLDMKEILKEILQDQIRQWFIECRFAAELAAKEEAKEKKKKEKKKKEKGKKEKEKKSGKKEKDKSKGNKGKEEGWKMSASGFLPDITSANQTYQAVWQNREEAWNLHQSHDPELIREEKRKEVEGEVRVQVDELMRQELLNFKLAVDREKSKKKKRKKGGKSMLDMTKINIFSGVRKKRKGKKSGKRKKKDLTPNRTIDSLYEELITEGLLIKPKSVQLSDYLGESSYLGTTLRQADIEPMPSLSDVKQLLVLYGILPLGCESVHEKAPSAKTLLLAGPSGVGKQMIVNAICNETGANLFNLSAANIAGKYPGRSGLQMLLHMVLKGWYVKTPLGRKRSKAKSNGEEDTGKDKGKGKKKGA</sequence>
<organism evidence="3 4">
    <name type="scientific">Xenopus laevis</name>
    <name type="common">African clawed frog</name>
    <dbReference type="NCBI Taxonomy" id="8355"/>
    <lineage>
        <taxon>Eukaryota</taxon>
        <taxon>Metazoa</taxon>
        <taxon>Chordata</taxon>
        <taxon>Craniata</taxon>
        <taxon>Vertebrata</taxon>
        <taxon>Euteleostomi</taxon>
        <taxon>Amphibia</taxon>
        <taxon>Batrachia</taxon>
        <taxon>Anura</taxon>
        <taxon>Pipoidea</taxon>
        <taxon>Pipidae</taxon>
        <taxon>Xenopodinae</taxon>
        <taxon>Xenopus</taxon>
        <taxon>Xenopus</taxon>
    </lineage>
</organism>
<dbReference type="InterPro" id="IPR027417">
    <property type="entry name" value="P-loop_NTPase"/>
</dbReference>
<evidence type="ECO:0000259" key="2">
    <source>
        <dbReference type="Pfam" id="PF00004"/>
    </source>
</evidence>
<reference evidence="4" key="1">
    <citation type="journal article" date="2016" name="Nature">
        <title>Genome evolution in the allotetraploid frog Xenopus laevis.</title>
        <authorList>
            <person name="Session A.M."/>
            <person name="Uno Y."/>
            <person name="Kwon T."/>
            <person name="Chapman J.A."/>
            <person name="Toyoda A."/>
            <person name="Takahashi S."/>
            <person name="Fukui A."/>
            <person name="Hikosaka A."/>
            <person name="Suzuki A."/>
            <person name="Kondo M."/>
            <person name="van Heeringen S.J."/>
            <person name="Quigley I."/>
            <person name="Heinz S."/>
            <person name="Ogino H."/>
            <person name="Ochi H."/>
            <person name="Hellsten U."/>
            <person name="Lyons J.B."/>
            <person name="Simakov O."/>
            <person name="Putnam N."/>
            <person name="Stites J."/>
            <person name="Kuroki Y."/>
            <person name="Tanaka T."/>
            <person name="Michiue T."/>
            <person name="Watanabe M."/>
            <person name="Bogdanovic O."/>
            <person name="Lister R."/>
            <person name="Georgiou G."/>
            <person name="Paranjpe S.S."/>
            <person name="van Kruijsbergen I."/>
            <person name="Shu S."/>
            <person name="Carlson J."/>
            <person name="Kinoshita T."/>
            <person name="Ohta Y."/>
            <person name="Mawaribuchi S."/>
            <person name="Jenkins J."/>
            <person name="Grimwood J."/>
            <person name="Schmutz J."/>
            <person name="Mitros T."/>
            <person name="Mozaffari S.V."/>
            <person name="Suzuki Y."/>
            <person name="Haramoto Y."/>
            <person name="Yamamoto T.S."/>
            <person name="Takagi C."/>
            <person name="Heald R."/>
            <person name="Miller K."/>
            <person name="Haudenschild C."/>
            <person name="Kitzman J."/>
            <person name="Nakayama T."/>
            <person name="Izutsu Y."/>
            <person name="Robert J."/>
            <person name="Fortriede J."/>
            <person name="Burns K."/>
            <person name="Lotay V."/>
            <person name="Karimi K."/>
            <person name="Yasuoka Y."/>
            <person name="Dichmann D.S."/>
            <person name="Flajnik M.F."/>
            <person name="Houston D.W."/>
            <person name="Shendure J."/>
            <person name="DuPasquier L."/>
            <person name="Vize P.D."/>
            <person name="Zorn A.M."/>
            <person name="Ito M."/>
            <person name="Marcotte E.M."/>
            <person name="Wallingford J.B."/>
            <person name="Ito Y."/>
            <person name="Asashima M."/>
            <person name="Ueno N."/>
            <person name="Matsuda Y."/>
            <person name="Veenstra G.J."/>
            <person name="Fujiyama A."/>
            <person name="Harland R.M."/>
            <person name="Taira M."/>
            <person name="Rokhsar D.S."/>
        </authorList>
    </citation>
    <scope>NUCLEOTIDE SEQUENCE [LARGE SCALE GENOMIC DNA]</scope>
    <source>
        <strain evidence="4">J</strain>
    </source>
</reference>
<dbReference type="GO" id="GO:0005524">
    <property type="term" value="F:ATP binding"/>
    <property type="evidence" value="ECO:0007669"/>
    <property type="project" value="InterPro"/>
</dbReference>
<dbReference type="InterPro" id="IPR052267">
    <property type="entry name" value="N-DRC_Component"/>
</dbReference>
<dbReference type="PANTHER" id="PTHR14690:SF0">
    <property type="entry name" value="IQ MOTIF CONTAINING WITH AAA DOMAIN 1"/>
    <property type="match status" value="1"/>
</dbReference>
<proteinExistence type="predicted"/>
<dbReference type="InterPro" id="IPR003959">
    <property type="entry name" value="ATPase_AAA_core"/>
</dbReference>
<dbReference type="GO" id="GO:0016887">
    <property type="term" value="F:ATP hydrolysis activity"/>
    <property type="evidence" value="ECO:0007669"/>
    <property type="project" value="InterPro"/>
</dbReference>
<protein>
    <recommendedName>
        <fullName evidence="2">ATPase AAA-type core domain-containing protein</fullName>
    </recommendedName>
</protein>
<gene>
    <name evidence="3" type="ORF">XELAEV_18047275mg</name>
</gene>
<dbReference type="PANTHER" id="PTHR14690">
    <property type="entry name" value="IQ MOTIF CONTAINING WITH AAA DOMAIN 1"/>
    <property type="match status" value="1"/>
</dbReference>
<feature type="compositionally biased region" description="Basic and acidic residues" evidence="1">
    <location>
        <begin position="602"/>
        <end position="612"/>
    </location>
</feature>
<feature type="compositionally biased region" description="Basic and acidic residues" evidence="1">
    <location>
        <begin position="308"/>
        <end position="334"/>
    </location>
</feature>
<feature type="region of interest" description="Disordered" evidence="1">
    <location>
        <begin position="595"/>
        <end position="620"/>
    </location>
</feature>
<dbReference type="SUPFAM" id="SSF52540">
    <property type="entry name" value="P-loop containing nucleoside triphosphate hydrolases"/>
    <property type="match status" value="1"/>
</dbReference>
<dbReference type="PROSITE" id="PS50096">
    <property type="entry name" value="IQ"/>
    <property type="match status" value="1"/>
</dbReference>
<dbReference type="AlphaFoldDB" id="A0A974BV14"/>
<feature type="compositionally biased region" description="Basic residues" evidence="1">
    <location>
        <begin position="297"/>
        <end position="307"/>
    </location>
</feature>